<dbReference type="EMBL" id="AGRW01000037">
    <property type="protein sequence ID" value="EIC02580.1"/>
    <property type="molecule type" value="Genomic_DNA"/>
</dbReference>
<comment type="caution">
    <text evidence="16">The sequence shown here is derived from an EMBL/GenBank/DDBJ whole genome shotgun (WGS) entry which is preliminary data.</text>
</comment>
<keyword evidence="7 15" id="KW-0378">Hydrolase</keyword>
<dbReference type="GO" id="GO:0050380">
    <property type="term" value="F:undecaprenyl-diphosphatase activity"/>
    <property type="evidence" value="ECO:0007669"/>
    <property type="project" value="UniProtKB-UniRule"/>
</dbReference>
<evidence type="ECO:0000256" key="8">
    <source>
        <dbReference type="ARBA" id="ARBA00022989"/>
    </source>
</evidence>
<evidence type="ECO:0000256" key="12">
    <source>
        <dbReference type="ARBA" id="ARBA00032707"/>
    </source>
</evidence>
<keyword evidence="11 15" id="KW-0961">Cell wall biogenesis/degradation</keyword>
<dbReference type="Pfam" id="PF02673">
    <property type="entry name" value="BacA"/>
    <property type="match status" value="1"/>
</dbReference>
<proteinExistence type="inferred from homology"/>
<accession>H7EIQ2</accession>
<comment type="subcellular location">
    <subcellularLocation>
        <location evidence="1 15">Cell membrane</location>
        <topology evidence="1 15">Multi-pass membrane protein</topology>
    </subcellularLocation>
</comment>
<dbReference type="PANTHER" id="PTHR30622:SF2">
    <property type="entry name" value="UNDECAPRENYL-DIPHOSPHATASE"/>
    <property type="match status" value="1"/>
</dbReference>
<name>H7EIQ2_9SPIR</name>
<keyword evidence="15" id="KW-0573">Peptidoglycan synthesis</keyword>
<dbReference type="InterPro" id="IPR003824">
    <property type="entry name" value="UppP"/>
</dbReference>
<keyword evidence="17" id="KW-1185">Reference proteome</keyword>
<evidence type="ECO:0000256" key="6">
    <source>
        <dbReference type="ARBA" id="ARBA00022692"/>
    </source>
</evidence>
<dbReference type="RefSeq" id="WP_002702923.1">
    <property type="nucleotide sequence ID" value="NZ_AGRW01000037.1"/>
</dbReference>
<gene>
    <name evidence="15" type="primary">uppP</name>
    <name evidence="16" type="ORF">TresaDRAFT_2458</name>
</gene>
<dbReference type="HAMAP" id="MF_01006">
    <property type="entry name" value="Undec_diphosphatase"/>
    <property type="match status" value="1"/>
</dbReference>
<evidence type="ECO:0000256" key="9">
    <source>
        <dbReference type="ARBA" id="ARBA00023136"/>
    </source>
</evidence>
<feature type="transmembrane region" description="Helical" evidence="15">
    <location>
        <begin position="227"/>
        <end position="245"/>
    </location>
</feature>
<dbReference type="AlphaFoldDB" id="H7EIQ2"/>
<evidence type="ECO:0000256" key="13">
    <source>
        <dbReference type="ARBA" id="ARBA00032932"/>
    </source>
</evidence>
<reference evidence="16 17" key="1">
    <citation type="submission" date="2011-09" db="EMBL/GenBank/DDBJ databases">
        <title>The draft genome of Treponema saccharophilum DSM 2985.</title>
        <authorList>
            <consortium name="US DOE Joint Genome Institute (JGI-PGF)"/>
            <person name="Lucas S."/>
            <person name="Copeland A."/>
            <person name="Lapidus A."/>
            <person name="Glavina del Rio T."/>
            <person name="Dalin E."/>
            <person name="Tice H."/>
            <person name="Bruce D."/>
            <person name="Goodwin L."/>
            <person name="Pitluck S."/>
            <person name="Peters L."/>
            <person name="Kyrpides N."/>
            <person name="Mavromatis K."/>
            <person name="Ivanova N."/>
            <person name="Markowitz V."/>
            <person name="Cheng J.-F."/>
            <person name="Hugenholtz P."/>
            <person name="Woyke T."/>
            <person name="Wu D."/>
            <person name="Gronow S."/>
            <person name="Wellnitz S."/>
            <person name="Brambilla E."/>
            <person name="Klenk H.-P."/>
            <person name="Eisen J.A."/>
        </authorList>
    </citation>
    <scope>NUCLEOTIDE SEQUENCE [LARGE SCALE GENOMIC DNA]</scope>
    <source>
        <strain evidence="16 17">DSM 2985</strain>
    </source>
</reference>
<evidence type="ECO:0000256" key="4">
    <source>
        <dbReference type="ARBA" id="ARBA00021581"/>
    </source>
</evidence>
<protein>
    <recommendedName>
        <fullName evidence="4 15">Undecaprenyl-diphosphatase</fullName>
        <ecNumber evidence="3 15">3.6.1.27</ecNumber>
    </recommendedName>
    <alternativeName>
        <fullName evidence="13 15">Bacitracin resistance protein</fullName>
    </alternativeName>
    <alternativeName>
        <fullName evidence="12 15">Undecaprenyl pyrophosphate phosphatase</fullName>
    </alternativeName>
</protein>
<dbReference type="Proteomes" id="UP000003571">
    <property type="component" value="Unassembled WGS sequence"/>
</dbReference>
<keyword evidence="9 15" id="KW-0472">Membrane</keyword>
<evidence type="ECO:0000256" key="14">
    <source>
        <dbReference type="ARBA" id="ARBA00047594"/>
    </source>
</evidence>
<comment type="similarity">
    <text evidence="2 15">Belongs to the UppP family.</text>
</comment>
<evidence type="ECO:0000256" key="11">
    <source>
        <dbReference type="ARBA" id="ARBA00023316"/>
    </source>
</evidence>
<dbReference type="GO" id="GO:0009252">
    <property type="term" value="P:peptidoglycan biosynthetic process"/>
    <property type="evidence" value="ECO:0007669"/>
    <property type="project" value="UniProtKB-KW"/>
</dbReference>
<organism evidence="16 17">
    <name type="scientific">Treponema saccharophilum DSM 2985</name>
    <dbReference type="NCBI Taxonomy" id="907348"/>
    <lineage>
        <taxon>Bacteria</taxon>
        <taxon>Pseudomonadati</taxon>
        <taxon>Spirochaetota</taxon>
        <taxon>Spirochaetia</taxon>
        <taxon>Spirochaetales</taxon>
        <taxon>Treponemataceae</taxon>
        <taxon>Treponema</taxon>
    </lineage>
</organism>
<dbReference type="PATRIC" id="fig|907348.3.peg.709"/>
<dbReference type="PANTHER" id="PTHR30622">
    <property type="entry name" value="UNDECAPRENYL-DIPHOSPHATASE"/>
    <property type="match status" value="1"/>
</dbReference>
<evidence type="ECO:0000256" key="15">
    <source>
        <dbReference type="HAMAP-Rule" id="MF_01006"/>
    </source>
</evidence>
<dbReference type="EC" id="3.6.1.27" evidence="3 15"/>
<dbReference type="GO" id="GO:0005886">
    <property type="term" value="C:plasma membrane"/>
    <property type="evidence" value="ECO:0007669"/>
    <property type="project" value="UniProtKB-SubCell"/>
</dbReference>
<sequence>MTVLQGFLLGILQGIAEFLPISSSGHLKVAQHLLGLEDVPLFFDVLLHIATLGAVVIYFRKVIAKLFAILFRWIFRKSEKQAYNVCNVAPAKDTDARIAALAPTEEIGRNTIIMVIITTLVTGVLGIASKKLLPELPLKAVAAGFVVTALLLIASKLFSRKHVALFEPETEIKDDFYAVQDTAMTPIQAIIIGVAQGIGTLPGISRSGSTIAGALLCKVDRRTAGDYSFLVSIPAILGAFALTLKDVMSDAAAAGLSAMQYFSETVGIAPAAAGFVTALVFGYAALAILMKIIQKGKIEWFAAYLIPLGILGLIFF</sequence>
<dbReference type="GO" id="GO:0046677">
    <property type="term" value="P:response to antibiotic"/>
    <property type="evidence" value="ECO:0007669"/>
    <property type="project" value="UniProtKB-UniRule"/>
</dbReference>
<dbReference type="eggNOG" id="COG1968">
    <property type="taxonomic scope" value="Bacteria"/>
</dbReference>
<keyword evidence="8 15" id="KW-1133">Transmembrane helix</keyword>
<evidence type="ECO:0000313" key="17">
    <source>
        <dbReference type="Proteomes" id="UP000003571"/>
    </source>
</evidence>
<dbReference type="STRING" id="907348.TresaDRAFT_2458"/>
<evidence type="ECO:0000256" key="7">
    <source>
        <dbReference type="ARBA" id="ARBA00022801"/>
    </source>
</evidence>
<feature type="transmembrane region" description="Helical" evidence="15">
    <location>
        <begin position="265"/>
        <end position="286"/>
    </location>
</feature>
<feature type="transmembrane region" description="Helical" evidence="15">
    <location>
        <begin position="298"/>
        <end position="315"/>
    </location>
</feature>
<comment type="miscellaneous">
    <text evidence="15">Bacitracin is thought to be involved in the inhibition of peptidoglycan synthesis by sequestering undecaprenyl diphosphate, thereby reducing the pool of lipid carrier available.</text>
</comment>
<evidence type="ECO:0000256" key="2">
    <source>
        <dbReference type="ARBA" id="ARBA00010621"/>
    </source>
</evidence>
<dbReference type="GO" id="GO:0008360">
    <property type="term" value="P:regulation of cell shape"/>
    <property type="evidence" value="ECO:0007669"/>
    <property type="project" value="UniProtKB-KW"/>
</dbReference>
<evidence type="ECO:0000313" key="16">
    <source>
        <dbReference type="EMBL" id="EIC02580.1"/>
    </source>
</evidence>
<keyword evidence="5 15" id="KW-1003">Cell membrane</keyword>
<evidence type="ECO:0000256" key="10">
    <source>
        <dbReference type="ARBA" id="ARBA00023251"/>
    </source>
</evidence>
<keyword evidence="15" id="KW-0133">Cell shape</keyword>
<evidence type="ECO:0000256" key="3">
    <source>
        <dbReference type="ARBA" id="ARBA00012374"/>
    </source>
</evidence>
<comment type="function">
    <text evidence="15">Catalyzes the dephosphorylation of undecaprenyl diphosphate (UPP). Confers resistance to bacitracin.</text>
</comment>
<comment type="catalytic activity">
    <reaction evidence="14 15">
        <text>di-trans,octa-cis-undecaprenyl diphosphate + H2O = di-trans,octa-cis-undecaprenyl phosphate + phosphate + H(+)</text>
        <dbReference type="Rhea" id="RHEA:28094"/>
        <dbReference type="ChEBI" id="CHEBI:15377"/>
        <dbReference type="ChEBI" id="CHEBI:15378"/>
        <dbReference type="ChEBI" id="CHEBI:43474"/>
        <dbReference type="ChEBI" id="CHEBI:58405"/>
        <dbReference type="ChEBI" id="CHEBI:60392"/>
        <dbReference type="EC" id="3.6.1.27"/>
    </reaction>
</comment>
<keyword evidence="6 15" id="KW-0812">Transmembrane</keyword>
<feature type="transmembrane region" description="Helical" evidence="15">
    <location>
        <begin position="111"/>
        <end position="128"/>
    </location>
</feature>
<evidence type="ECO:0000256" key="5">
    <source>
        <dbReference type="ARBA" id="ARBA00022475"/>
    </source>
</evidence>
<dbReference type="OrthoDB" id="9808289at2"/>
<feature type="transmembrane region" description="Helical" evidence="15">
    <location>
        <begin position="140"/>
        <end position="158"/>
    </location>
</feature>
<dbReference type="GO" id="GO:0071555">
    <property type="term" value="P:cell wall organization"/>
    <property type="evidence" value="ECO:0007669"/>
    <property type="project" value="UniProtKB-KW"/>
</dbReference>
<keyword evidence="10 15" id="KW-0046">Antibiotic resistance</keyword>
<evidence type="ECO:0000256" key="1">
    <source>
        <dbReference type="ARBA" id="ARBA00004651"/>
    </source>
</evidence>